<keyword evidence="19" id="KW-1185">Reference proteome</keyword>
<evidence type="ECO:0000313" key="19">
    <source>
        <dbReference type="Proteomes" id="UP000000305"/>
    </source>
</evidence>
<dbReference type="GO" id="GO:0005524">
    <property type="term" value="F:ATP binding"/>
    <property type="evidence" value="ECO:0007669"/>
    <property type="project" value="UniProtKB-KW"/>
</dbReference>
<dbReference type="Gene3D" id="3.40.50.10860">
    <property type="entry name" value="Leucine Dehydrogenase, chain A, domain 1"/>
    <property type="match status" value="1"/>
</dbReference>
<dbReference type="Pfam" id="PF02882">
    <property type="entry name" value="THF_DHG_CYH_C"/>
    <property type="match status" value="1"/>
</dbReference>
<dbReference type="InterPro" id="IPR036291">
    <property type="entry name" value="NAD(P)-bd_dom_sf"/>
</dbReference>
<dbReference type="PROSITE" id="PS00766">
    <property type="entry name" value="THF_DHG_CYH_1"/>
    <property type="match status" value="1"/>
</dbReference>
<dbReference type="eggNOG" id="KOG4230">
    <property type="taxonomic scope" value="Eukaryota"/>
</dbReference>
<dbReference type="GO" id="GO:0004488">
    <property type="term" value="F:methylenetetrahydrofolate dehydrogenase (NADP+) activity"/>
    <property type="evidence" value="ECO:0000318"/>
    <property type="project" value="GO_Central"/>
</dbReference>
<dbReference type="Pfam" id="PF00763">
    <property type="entry name" value="THF_DHG_CYH"/>
    <property type="match status" value="1"/>
</dbReference>
<gene>
    <name evidence="18" type="ORF">DAPPUDRAFT_106818</name>
</gene>
<comment type="subunit">
    <text evidence="2">Homodimer.</text>
</comment>
<dbReference type="InterPro" id="IPR020867">
    <property type="entry name" value="THF_DH/CycHdrlase_CS"/>
</dbReference>
<evidence type="ECO:0000256" key="13">
    <source>
        <dbReference type="ARBA" id="ARBA00023268"/>
    </source>
</evidence>
<feature type="domain" description="Tetrahydrofolate dehydrogenase/cyclohydrolase catalytic" evidence="16">
    <location>
        <begin position="2"/>
        <end position="69"/>
    </location>
</feature>
<dbReference type="HOGENOM" id="CLU_003601_0_1_1"/>
<evidence type="ECO:0000256" key="10">
    <source>
        <dbReference type="ARBA" id="ARBA00022840"/>
    </source>
</evidence>
<dbReference type="Gene3D" id="3.40.50.300">
    <property type="entry name" value="P-loop containing nucleotide triphosphate hydrolases"/>
    <property type="match status" value="3"/>
</dbReference>
<dbReference type="PRINTS" id="PR00085">
    <property type="entry name" value="THFDHDRGNASE"/>
</dbReference>
<dbReference type="InterPro" id="IPR020631">
    <property type="entry name" value="THF_DH/CycHdrlase_NAD-bd_dom"/>
</dbReference>
<dbReference type="InterPro" id="IPR027417">
    <property type="entry name" value="P-loop_NTPase"/>
</dbReference>
<dbReference type="PhylomeDB" id="E9GV17"/>
<keyword evidence="12" id="KW-0560">Oxidoreductase</keyword>
<dbReference type="SUPFAM" id="SSF53223">
    <property type="entry name" value="Aminoacid dehydrogenase-like, N-terminal domain"/>
    <property type="match status" value="1"/>
</dbReference>
<dbReference type="Gene3D" id="3.40.50.720">
    <property type="entry name" value="NAD(P)-binding Rossmann-like Domain"/>
    <property type="match status" value="1"/>
</dbReference>
<dbReference type="EMBL" id="GL732567">
    <property type="protein sequence ID" value="EFX76587.1"/>
    <property type="molecule type" value="Genomic_DNA"/>
</dbReference>
<keyword evidence="10" id="KW-0067">ATP-binding</keyword>
<dbReference type="InParanoid" id="E9GV17"/>
<dbReference type="GO" id="GO:0004477">
    <property type="term" value="F:methenyltetrahydrofolate cyclohydrolase activity"/>
    <property type="evidence" value="ECO:0000318"/>
    <property type="project" value="GO_Central"/>
</dbReference>
<dbReference type="SUPFAM" id="SSF52540">
    <property type="entry name" value="P-loop containing nucleoside triphosphate hydrolases"/>
    <property type="match status" value="1"/>
</dbReference>
<dbReference type="EC" id="3.5.4.9" evidence="3"/>
<dbReference type="SUPFAM" id="SSF51735">
    <property type="entry name" value="NAD(P)-binding Rossmann-fold domains"/>
    <property type="match status" value="1"/>
</dbReference>
<keyword evidence="8" id="KW-0547">Nucleotide-binding</keyword>
<comment type="catalytic activity">
    <reaction evidence="15">
        <text>(6S)-5,6,7,8-tetrahydrofolate + formate + ATP = (6R)-10-formyltetrahydrofolate + ADP + phosphate</text>
        <dbReference type="Rhea" id="RHEA:20221"/>
        <dbReference type="ChEBI" id="CHEBI:15740"/>
        <dbReference type="ChEBI" id="CHEBI:30616"/>
        <dbReference type="ChEBI" id="CHEBI:43474"/>
        <dbReference type="ChEBI" id="CHEBI:57453"/>
        <dbReference type="ChEBI" id="CHEBI:195366"/>
        <dbReference type="ChEBI" id="CHEBI:456216"/>
        <dbReference type="EC" id="6.3.4.3"/>
    </reaction>
</comment>
<evidence type="ECO:0000256" key="9">
    <source>
        <dbReference type="ARBA" id="ARBA00022801"/>
    </source>
</evidence>
<dbReference type="Proteomes" id="UP000000305">
    <property type="component" value="Unassembled WGS sequence"/>
</dbReference>
<dbReference type="STRING" id="6669.E9GV17"/>
<keyword evidence="11" id="KW-0521">NADP</keyword>
<organism evidence="18 19">
    <name type="scientific">Daphnia pulex</name>
    <name type="common">Water flea</name>
    <dbReference type="NCBI Taxonomy" id="6669"/>
    <lineage>
        <taxon>Eukaryota</taxon>
        <taxon>Metazoa</taxon>
        <taxon>Ecdysozoa</taxon>
        <taxon>Arthropoda</taxon>
        <taxon>Crustacea</taxon>
        <taxon>Branchiopoda</taxon>
        <taxon>Diplostraca</taxon>
        <taxon>Cladocera</taxon>
        <taxon>Anomopoda</taxon>
        <taxon>Daphniidae</taxon>
        <taxon>Daphnia</taxon>
    </lineage>
</organism>
<evidence type="ECO:0000256" key="5">
    <source>
        <dbReference type="ARBA" id="ARBA00017592"/>
    </source>
</evidence>
<dbReference type="GO" id="GO:0005829">
    <property type="term" value="C:cytosol"/>
    <property type="evidence" value="ECO:0000318"/>
    <property type="project" value="GO_Central"/>
</dbReference>
<evidence type="ECO:0000256" key="1">
    <source>
        <dbReference type="ARBA" id="ARBA00004777"/>
    </source>
</evidence>
<evidence type="ECO:0000256" key="7">
    <source>
        <dbReference type="ARBA" id="ARBA00022598"/>
    </source>
</evidence>
<accession>E9GV17</accession>
<dbReference type="InterPro" id="IPR000559">
    <property type="entry name" value="Formate_THF_ligase"/>
</dbReference>
<evidence type="ECO:0000256" key="15">
    <source>
        <dbReference type="ARBA" id="ARBA00049033"/>
    </source>
</evidence>
<keyword evidence="13" id="KW-0511">Multifunctional enzyme</keyword>
<sequence length="657" mass="71146">MKAAEEIGIKATHTILPSSTTQAELLRILNKINLDPSVHGIIVQMPLDSVNMIDSTLITDSVNPSKDVDGLNTINQGKLAVGDLASGFLPCTPNGCMELIKRTGIKIEGNQAVVIGRSKIVGTPAAELLKWHNATVTVCHSKTKNLPEVVSGADILIVGIGQPNMVKGDWIKQGAVVIDCGINSIPDPTKASGSRLVGDVDFETAKIKSSWITPVPGGVGPMTVAMLMKNTVIAAQKAADIDIARSQTPKNVMELAEEIGLSMSDVELYGSTKAKVNINILERWAEKPLGKYVIVCGITPTPLGEGKSTTTIGLSQAIGAHLKKNVFACWRQPSQGPTFGIKEFNLHLTGDIHAITAANNLLAAQIEARMFHEATQSDKALYARLVPKDKGTRKFSAIQVRRLTKLGINKTDPDSLTNEEIHNFARLDIDPTTITWQRGYADFRSRLGQKVVASSKQGVPITVMMVLMKDAIHPTLMQTLEGTPFFVHAGPFAHIAHGNSSIIADQIALRLVGREGFVFTEAGFGADIVRALKMHGGGPQVVPVNPIPAAYLEPNCALVETGFSNLKKHIHATNDAEVQSSVFGTTKFHWEKAILRRWVLSFDLKEQSVVELVMVGGRELRSVGPRKEKDLSPYVERRARGTRREVVLEDLKDRAGV</sequence>
<evidence type="ECO:0000256" key="6">
    <source>
        <dbReference type="ARBA" id="ARBA00022563"/>
    </source>
</evidence>
<dbReference type="PANTHER" id="PTHR48099:SF5">
    <property type="entry name" value="C-1-TETRAHYDROFOLATE SYNTHASE, CYTOPLASMIC"/>
    <property type="match status" value="1"/>
</dbReference>
<dbReference type="GO" id="GO:0004329">
    <property type="term" value="F:formate-tetrahydrofolate ligase activity"/>
    <property type="evidence" value="ECO:0007669"/>
    <property type="project" value="UniProtKB-EC"/>
</dbReference>
<evidence type="ECO:0000259" key="17">
    <source>
        <dbReference type="Pfam" id="PF02882"/>
    </source>
</evidence>
<dbReference type="InterPro" id="IPR020630">
    <property type="entry name" value="THF_DH/CycHdrlase_cat_dom"/>
</dbReference>
<dbReference type="CDD" id="cd01080">
    <property type="entry name" value="NAD_bind_m-THF_DH_Cyclohyd"/>
    <property type="match status" value="1"/>
</dbReference>
<dbReference type="Pfam" id="PF01268">
    <property type="entry name" value="FTHFS"/>
    <property type="match status" value="1"/>
</dbReference>
<evidence type="ECO:0000256" key="8">
    <source>
        <dbReference type="ARBA" id="ARBA00022741"/>
    </source>
</evidence>
<dbReference type="EC" id="1.5.1.5" evidence="4"/>
<comment type="catalytic activity">
    <reaction evidence="14">
        <text>(6R)-5,10-methenyltetrahydrofolate + H2O = (6R)-10-formyltetrahydrofolate + H(+)</text>
        <dbReference type="Rhea" id="RHEA:23700"/>
        <dbReference type="ChEBI" id="CHEBI:15377"/>
        <dbReference type="ChEBI" id="CHEBI:15378"/>
        <dbReference type="ChEBI" id="CHEBI:57455"/>
        <dbReference type="ChEBI" id="CHEBI:195366"/>
        <dbReference type="EC" id="3.5.4.9"/>
    </reaction>
</comment>
<evidence type="ECO:0000256" key="2">
    <source>
        <dbReference type="ARBA" id="ARBA00011738"/>
    </source>
</evidence>
<dbReference type="GO" id="GO:0035999">
    <property type="term" value="P:tetrahydrofolate interconversion"/>
    <property type="evidence" value="ECO:0000318"/>
    <property type="project" value="GO_Central"/>
</dbReference>
<dbReference type="KEGG" id="dpx:DAPPUDRAFT_106818"/>
<dbReference type="PROSITE" id="PS00767">
    <property type="entry name" value="THF_DHG_CYH_2"/>
    <property type="match status" value="1"/>
</dbReference>
<reference evidence="18 19" key="1">
    <citation type="journal article" date="2011" name="Science">
        <title>The ecoresponsive genome of Daphnia pulex.</title>
        <authorList>
            <person name="Colbourne J.K."/>
            <person name="Pfrender M.E."/>
            <person name="Gilbert D."/>
            <person name="Thomas W.K."/>
            <person name="Tucker A."/>
            <person name="Oakley T.H."/>
            <person name="Tokishita S."/>
            <person name="Aerts A."/>
            <person name="Arnold G.J."/>
            <person name="Basu M.K."/>
            <person name="Bauer D.J."/>
            <person name="Caceres C.E."/>
            <person name="Carmel L."/>
            <person name="Casola C."/>
            <person name="Choi J.H."/>
            <person name="Detter J.C."/>
            <person name="Dong Q."/>
            <person name="Dusheyko S."/>
            <person name="Eads B.D."/>
            <person name="Frohlich T."/>
            <person name="Geiler-Samerotte K.A."/>
            <person name="Gerlach D."/>
            <person name="Hatcher P."/>
            <person name="Jogdeo S."/>
            <person name="Krijgsveld J."/>
            <person name="Kriventseva E.V."/>
            <person name="Kultz D."/>
            <person name="Laforsch C."/>
            <person name="Lindquist E."/>
            <person name="Lopez J."/>
            <person name="Manak J.R."/>
            <person name="Muller J."/>
            <person name="Pangilinan J."/>
            <person name="Patwardhan R.P."/>
            <person name="Pitluck S."/>
            <person name="Pritham E.J."/>
            <person name="Rechtsteiner A."/>
            <person name="Rho M."/>
            <person name="Rogozin I.B."/>
            <person name="Sakarya O."/>
            <person name="Salamov A."/>
            <person name="Schaack S."/>
            <person name="Shapiro H."/>
            <person name="Shiga Y."/>
            <person name="Skalitzky C."/>
            <person name="Smith Z."/>
            <person name="Souvorov A."/>
            <person name="Sung W."/>
            <person name="Tang Z."/>
            <person name="Tsuchiya D."/>
            <person name="Tu H."/>
            <person name="Vos H."/>
            <person name="Wang M."/>
            <person name="Wolf Y.I."/>
            <person name="Yamagata H."/>
            <person name="Yamada T."/>
            <person name="Ye Y."/>
            <person name="Shaw J.R."/>
            <person name="Andrews J."/>
            <person name="Crease T.J."/>
            <person name="Tang H."/>
            <person name="Lucas S.M."/>
            <person name="Robertson H.M."/>
            <person name="Bork P."/>
            <person name="Koonin E.V."/>
            <person name="Zdobnov E.M."/>
            <person name="Grigoriev I.V."/>
            <person name="Lynch M."/>
            <person name="Boore J.L."/>
        </authorList>
    </citation>
    <scope>NUCLEOTIDE SEQUENCE [LARGE SCALE GENOMIC DNA]</scope>
</reference>
<name>E9GV17_DAPPU</name>
<protein>
    <recommendedName>
        <fullName evidence="5">C-1-tetrahydrofolate synthase, cytoplasmic</fullName>
        <ecNumber evidence="4">1.5.1.5</ecNumber>
        <ecNumber evidence="3">3.5.4.9</ecNumber>
    </recommendedName>
</protein>
<dbReference type="FunFam" id="3.40.50.720:FF:000006">
    <property type="entry name" value="Bifunctional protein FolD"/>
    <property type="match status" value="1"/>
</dbReference>
<keyword evidence="9" id="KW-0378">Hydrolase</keyword>
<dbReference type="PANTHER" id="PTHR48099">
    <property type="entry name" value="C-1-TETRAHYDROFOLATE SYNTHASE, CYTOPLASMIC-RELATED"/>
    <property type="match status" value="1"/>
</dbReference>
<dbReference type="AlphaFoldDB" id="E9GV17"/>
<proteinExistence type="inferred from homology"/>
<evidence type="ECO:0000313" key="18">
    <source>
        <dbReference type="EMBL" id="EFX76587.1"/>
    </source>
</evidence>
<evidence type="ECO:0000256" key="14">
    <source>
        <dbReference type="ARBA" id="ARBA00036357"/>
    </source>
</evidence>
<dbReference type="HAMAP" id="MF_01576">
    <property type="entry name" value="THF_DHG_CYH"/>
    <property type="match status" value="1"/>
</dbReference>
<feature type="domain" description="Tetrahydrofolate dehydrogenase/cyclohydrolase NAD(P)-binding" evidence="17">
    <location>
        <begin position="90"/>
        <end position="238"/>
    </location>
</feature>
<evidence type="ECO:0000256" key="4">
    <source>
        <dbReference type="ARBA" id="ARBA00012859"/>
    </source>
</evidence>
<dbReference type="InterPro" id="IPR000672">
    <property type="entry name" value="THF_DH/CycHdrlase"/>
</dbReference>
<evidence type="ECO:0000259" key="16">
    <source>
        <dbReference type="Pfam" id="PF00763"/>
    </source>
</evidence>
<evidence type="ECO:0000256" key="3">
    <source>
        <dbReference type="ARBA" id="ARBA00012776"/>
    </source>
</evidence>
<dbReference type="InterPro" id="IPR046346">
    <property type="entry name" value="Aminoacid_DH-like_N_sf"/>
</dbReference>
<keyword evidence="6" id="KW-0554">One-carbon metabolism</keyword>
<evidence type="ECO:0000256" key="12">
    <source>
        <dbReference type="ARBA" id="ARBA00023002"/>
    </source>
</evidence>
<comment type="pathway">
    <text evidence="1">One-carbon metabolism; tetrahydrofolate interconversion.</text>
</comment>
<evidence type="ECO:0000256" key="11">
    <source>
        <dbReference type="ARBA" id="ARBA00022857"/>
    </source>
</evidence>
<keyword evidence="7" id="KW-0436">Ligase</keyword>
<dbReference type="OrthoDB" id="1845775at2759"/>